<dbReference type="AlphaFoldDB" id="A0A7W5E320"/>
<protein>
    <submittedName>
        <fullName evidence="2">Uncharacterized protein</fullName>
    </submittedName>
</protein>
<feature type="compositionally biased region" description="Acidic residues" evidence="1">
    <location>
        <begin position="131"/>
        <end position="140"/>
    </location>
</feature>
<evidence type="ECO:0000313" key="2">
    <source>
        <dbReference type="EMBL" id="MBB3209294.1"/>
    </source>
</evidence>
<dbReference type="RefSeq" id="WP_184307766.1">
    <property type="nucleotide sequence ID" value="NZ_JACHXU010000022.1"/>
</dbReference>
<accession>A0A7W5E320</accession>
<dbReference type="EMBL" id="JACHXU010000022">
    <property type="protein sequence ID" value="MBB3209294.1"/>
    <property type="molecule type" value="Genomic_DNA"/>
</dbReference>
<organism evidence="2 3">
    <name type="scientific">Aporhodopirellula rubra</name>
    <dbReference type="NCBI Taxonomy" id="980271"/>
    <lineage>
        <taxon>Bacteria</taxon>
        <taxon>Pseudomonadati</taxon>
        <taxon>Planctomycetota</taxon>
        <taxon>Planctomycetia</taxon>
        <taxon>Pirellulales</taxon>
        <taxon>Pirellulaceae</taxon>
        <taxon>Aporhodopirellula</taxon>
    </lineage>
</organism>
<sequence length="212" mass="23524">MIGEYKISRTTRRCSVGNRPLEPGEYYYSVVTEGDEEFRRVDISADAWTGPPEGCIGHWKNRVPLPEEKKRELAPPEVLIELLRSMADQPAQAKMRYLLALMLLRKRSLKPHESATLIQSESSKESSGADVQDENDEGTDAGDSPENAFDASEDGTSETPTARPPKTSPADWLQLESNIDGTILSIEICDIAAGEAESLQDQLVDLLYRDVE</sequence>
<feature type="region of interest" description="Disordered" evidence="1">
    <location>
        <begin position="112"/>
        <end position="171"/>
    </location>
</feature>
<gene>
    <name evidence="2" type="ORF">FHS27_005134</name>
</gene>
<proteinExistence type="predicted"/>
<evidence type="ECO:0000256" key="1">
    <source>
        <dbReference type="SAM" id="MobiDB-lite"/>
    </source>
</evidence>
<reference evidence="2 3" key="1">
    <citation type="submission" date="2020-08" db="EMBL/GenBank/DDBJ databases">
        <title>Genomic Encyclopedia of Type Strains, Phase III (KMG-III): the genomes of soil and plant-associated and newly described type strains.</title>
        <authorList>
            <person name="Whitman W."/>
        </authorList>
    </citation>
    <scope>NUCLEOTIDE SEQUENCE [LARGE SCALE GENOMIC DNA]</scope>
    <source>
        <strain evidence="2 3">CECT 8075</strain>
    </source>
</reference>
<comment type="caution">
    <text evidence="2">The sequence shown here is derived from an EMBL/GenBank/DDBJ whole genome shotgun (WGS) entry which is preliminary data.</text>
</comment>
<evidence type="ECO:0000313" key="3">
    <source>
        <dbReference type="Proteomes" id="UP000536179"/>
    </source>
</evidence>
<name>A0A7W5E320_9BACT</name>
<keyword evidence="3" id="KW-1185">Reference proteome</keyword>
<dbReference type="Proteomes" id="UP000536179">
    <property type="component" value="Unassembled WGS sequence"/>
</dbReference>